<sequence>MDWTTFRLTTTTPVLNGDDLHAAFRVSSLRGAMRFWFRALAGHRVGANLTTLRALEDRVFGTTGCPSPVRMRVVPENKSNDNGNYTWDTGTAERARWIAYLWGQQSNTAGKRGVSLHNVSLRPGETTTLKVKLSGDDTIDTLVIASLWLVCAYGGVGGRVRRGFGGLRAAHKSGPLPGIWRDRAAETFGPNLDHYVKVAETGSLSPHGVIAESLDSLDALIDRFHGATGSAPDESTAPPRYPTLSSKHTRAGISAHTADDLTGIAAYTGEQFRRARAPVDNRSSHSDYQPKIKTAEYRDVVQEGKNNDFPLAAFGLPVQFKKTMTATAYKGSAPLRRASPLWLRFVCDRENDQWKVFSFAFHNEYLAGEDDIAIMLDRGGRKQPLNVTHHHVVERTTEWIDRMSSEESPYS</sequence>
<evidence type="ECO:0000313" key="4">
    <source>
        <dbReference type="EMBL" id="TQN28621.1"/>
    </source>
</evidence>
<protein>
    <submittedName>
        <fullName evidence="4">CRISPR-associated protein Cmr1</fullName>
    </submittedName>
</protein>
<dbReference type="Pfam" id="PF03787">
    <property type="entry name" value="RAMPs"/>
    <property type="match status" value="1"/>
</dbReference>
<proteinExistence type="predicted"/>
<accession>A0A543N9W4</accession>
<reference evidence="4 5" key="1">
    <citation type="submission" date="2019-06" db="EMBL/GenBank/DDBJ databases">
        <title>Sequencing the genomes of 1000 actinobacteria strains.</title>
        <authorList>
            <person name="Klenk H.-P."/>
        </authorList>
    </citation>
    <scope>NUCLEOTIDE SEQUENCE [LARGE SCALE GENOMIC DNA]</scope>
    <source>
        <strain evidence="4 5">DSM 45015</strain>
    </source>
</reference>
<keyword evidence="1" id="KW-0051">Antiviral defense</keyword>
<feature type="domain" description="CRISPR type III-associated protein" evidence="3">
    <location>
        <begin position="8"/>
        <end position="166"/>
    </location>
</feature>
<organism evidence="4 5">
    <name type="scientific">Haloactinospora alba</name>
    <dbReference type="NCBI Taxonomy" id="405555"/>
    <lineage>
        <taxon>Bacteria</taxon>
        <taxon>Bacillati</taxon>
        <taxon>Actinomycetota</taxon>
        <taxon>Actinomycetes</taxon>
        <taxon>Streptosporangiales</taxon>
        <taxon>Nocardiopsidaceae</taxon>
        <taxon>Haloactinospora</taxon>
    </lineage>
</organism>
<comment type="subunit">
    <text evidence="2">Part of the Csm effector complex that includes Cas10, Csm2, Csm3, Csm4 and Csm5.</text>
</comment>
<evidence type="ECO:0000259" key="3">
    <source>
        <dbReference type="Pfam" id="PF03787"/>
    </source>
</evidence>
<keyword evidence="5" id="KW-1185">Reference proteome</keyword>
<dbReference type="EMBL" id="VFQC01000002">
    <property type="protein sequence ID" value="TQN28621.1"/>
    <property type="molecule type" value="Genomic_DNA"/>
</dbReference>
<dbReference type="NCBIfam" id="TIGR01894">
    <property type="entry name" value="cas_TM1795_cmr1"/>
    <property type="match status" value="1"/>
</dbReference>
<evidence type="ECO:0000313" key="5">
    <source>
        <dbReference type="Proteomes" id="UP000317422"/>
    </source>
</evidence>
<evidence type="ECO:0000256" key="1">
    <source>
        <dbReference type="ARBA" id="ARBA00023118"/>
    </source>
</evidence>
<comment type="caution">
    <text evidence="4">The sequence shown here is derived from an EMBL/GenBank/DDBJ whole genome shotgun (WGS) entry which is preliminary data.</text>
</comment>
<gene>
    <name evidence="4" type="ORF">FHX37_3978</name>
</gene>
<evidence type="ECO:0000256" key="2">
    <source>
        <dbReference type="ARBA" id="ARBA00093789"/>
    </source>
</evidence>
<name>A0A543N9W4_9ACTN</name>
<dbReference type="RefSeq" id="WP_141925649.1">
    <property type="nucleotide sequence ID" value="NZ_VFQC01000002.1"/>
</dbReference>
<dbReference type="Proteomes" id="UP000317422">
    <property type="component" value="Unassembled WGS sequence"/>
</dbReference>
<dbReference type="AlphaFoldDB" id="A0A543N9W4"/>
<dbReference type="GO" id="GO:0051607">
    <property type="term" value="P:defense response to virus"/>
    <property type="evidence" value="ECO:0007669"/>
    <property type="project" value="UniProtKB-KW"/>
</dbReference>
<dbReference type="InterPro" id="IPR005537">
    <property type="entry name" value="RAMP_III_fam"/>
</dbReference>
<dbReference type="OrthoDB" id="190500at2"/>
<dbReference type="InterPro" id="IPR007522">
    <property type="entry name" value="CRISPR-assoc_prot_TM1795"/>
</dbReference>